<sequence>MNKGLQIVNASILALNVTFALTLGVVTLIYSFYLDAAPRIREEWSMVGLMTAIFTVLSLTSYAGFFGLWRQKSWRWPAQGLMWASLLLGGALLLRILRT</sequence>
<keyword evidence="1" id="KW-0812">Transmembrane</keyword>
<dbReference type="RefSeq" id="WP_093283289.1">
    <property type="nucleotide sequence ID" value="NZ_FOFS01000004.1"/>
</dbReference>
<dbReference type="OrthoDB" id="7067957at2"/>
<evidence type="ECO:0000256" key="1">
    <source>
        <dbReference type="SAM" id="Phobius"/>
    </source>
</evidence>
<keyword evidence="1" id="KW-1133">Transmembrane helix</keyword>
<dbReference type="Proteomes" id="UP000199233">
    <property type="component" value="Unassembled WGS sequence"/>
</dbReference>
<accession>A0A1H9DF56</accession>
<feature type="transmembrane region" description="Helical" evidence="1">
    <location>
        <begin position="80"/>
        <end position="97"/>
    </location>
</feature>
<gene>
    <name evidence="2" type="ORF">SAMN04488038_10416</name>
</gene>
<dbReference type="EMBL" id="FOFS01000004">
    <property type="protein sequence ID" value="SEQ12145.1"/>
    <property type="molecule type" value="Genomic_DNA"/>
</dbReference>
<name>A0A1H9DF56_9GAMM</name>
<feature type="transmembrane region" description="Helical" evidence="1">
    <location>
        <begin position="12"/>
        <end position="34"/>
    </location>
</feature>
<evidence type="ECO:0000313" key="3">
    <source>
        <dbReference type="Proteomes" id="UP000199233"/>
    </source>
</evidence>
<proteinExistence type="predicted"/>
<keyword evidence="3" id="KW-1185">Reference proteome</keyword>
<reference evidence="2 3" key="1">
    <citation type="submission" date="2016-10" db="EMBL/GenBank/DDBJ databases">
        <authorList>
            <person name="de Groot N.N."/>
        </authorList>
    </citation>
    <scope>NUCLEOTIDE SEQUENCE [LARGE SCALE GENOMIC DNA]</scope>
    <source>
        <strain evidence="2 3">DSM 25927</strain>
    </source>
</reference>
<dbReference type="STRING" id="489703.SAMN04488038_10416"/>
<evidence type="ECO:0000313" key="2">
    <source>
        <dbReference type="EMBL" id="SEQ12145.1"/>
    </source>
</evidence>
<dbReference type="AlphaFoldDB" id="A0A1H9DF56"/>
<protein>
    <submittedName>
        <fullName evidence="2">Uncharacterized protein</fullName>
    </submittedName>
</protein>
<feature type="transmembrane region" description="Helical" evidence="1">
    <location>
        <begin position="46"/>
        <end position="68"/>
    </location>
</feature>
<keyword evidence="1" id="KW-0472">Membrane</keyword>
<organism evidence="2 3">
    <name type="scientific">Solimonas aquatica</name>
    <dbReference type="NCBI Taxonomy" id="489703"/>
    <lineage>
        <taxon>Bacteria</taxon>
        <taxon>Pseudomonadati</taxon>
        <taxon>Pseudomonadota</taxon>
        <taxon>Gammaproteobacteria</taxon>
        <taxon>Nevskiales</taxon>
        <taxon>Nevskiaceae</taxon>
        <taxon>Solimonas</taxon>
    </lineage>
</organism>